<dbReference type="Pfam" id="PF11209">
    <property type="entry name" value="LmeA"/>
    <property type="match status" value="1"/>
</dbReference>
<accession>A0A160PNF0</accession>
<evidence type="ECO:0000313" key="1">
    <source>
        <dbReference type="EMBL" id="BAU94795.1"/>
    </source>
</evidence>
<sequence length="268" mass="28345">MAKSKKSALPKVLLTIVVILLLLVLVAEFGLRYMIGKQLKDEFQAQASNQGISATEEPSISFGASPLLLGIVQGNISEVTINTPDTLNITNQGDVPTIDGTPEATVQLQDLDISDRNNPVADHLTLTTFAPDDFILATVQQQMSQAAAGNGESAGLASQLIQELVKITDVTSNAENQSVDVEFTDGAARASLRPIILNGQLAFEVIDSQLFGFGLPDEVSQMLTDAVQSSIQEVAGGLQIQTIDVADGGINVTLTGEKINVQTLESVQ</sequence>
<gene>
    <name evidence="1" type="ORF">N24_0533</name>
</gene>
<organism evidence="1 2">
    <name type="scientific">Corynebacterium suranareeae</name>
    <dbReference type="NCBI Taxonomy" id="2506452"/>
    <lineage>
        <taxon>Bacteria</taxon>
        <taxon>Bacillati</taxon>
        <taxon>Actinomycetota</taxon>
        <taxon>Actinomycetes</taxon>
        <taxon>Mycobacteriales</taxon>
        <taxon>Corynebacteriaceae</taxon>
        <taxon>Corynebacterium</taxon>
    </lineage>
</organism>
<dbReference type="RefSeq" id="WP_096454126.1">
    <property type="nucleotide sequence ID" value="NZ_AP017369.1"/>
</dbReference>
<dbReference type="EMBL" id="AP017369">
    <property type="protein sequence ID" value="BAU94795.1"/>
    <property type="molecule type" value="Genomic_DNA"/>
</dbReference>
<keyword evidence="2" id="KW-1185">Reference proteome</keyword>
<dbReference type="Proteomes" id="UP000218244">
    <property type="component" value="Chromosome"/>
</dbReference>
<dbReference type="AlphaFoldDB" id="A0A160PNF0"/>
<evidence type="ECO:0000313" key="2">
    <source>
        <dbReference type="Proteomes" id="UP000218244"/>
    </source>
</evidence>
<protein>
    <submittedName>
        <fullName evidence="1">Uncharacterized protein</fullName>
    </submittedName>
</protein>
<proteinExistence type="predicted"/>
<name>A0A160PNF0_9CORY</name>
<dbReference type="KEGG" id="csur:N24_0533"/>
<dbReference type="InterPro" id="IPR021373">
    <property type="entry name" value="DUF2993"/>
</dbReference>
<reference evidence="1 2" key="1">
    <citation type="submission" date="2016-02" db="EMBL/GenBank/DDBJ databases">
        <title>Corynebacterium glutamicum N24 whole genome sequencing project.</title>
        <authorList>
            <person name="Matsutani M."/>
            <person name="Nangtapong N."/>
            <person name="Yakushi T."/>
            <person name="Matsushita K."/>
        </authorList>
    </citation>
    <scope>NUCLEOTIDE SEQUENCE [LARGE SCALE GENOMIC DNA]</scope>
    <source>
        <strain evidence="1 2">N24</strain>
    </source>
</reference>